<proteinExistence type="predicted"/>
<evidence type="ECO:0008006" key="4">
    <source>
        <dbReference type="Google" id="ProtNLM"/>
    </source>
</evidence>
<dbReference type="NCBIfam" id="TIGR00756">
    <property type="entry name" value="PPR"/>
    <property type="match status" value="2"/>
</dbReference>
<evidence type="ECO:0000256" key="2">
    <source>
        <dbReference type="PROSITE-ProRule" id="PRU00708"/>
    </source>
</evidence>
<dbReference type="AlphaFoldDB" id="A0A3P6B4J0"/>
<feature type="repeat" description="PPR" evidence="2">
    <location>
        <begin position="154"/>
        <end position="188"/>
    </location>
</feature>
<dbReference type="PANTHER" id="PTHR46870">
    <property type="entry name" value="PROTEIN THYLAKOID ASSEMBLY 8-LIKE, CHLOROPLASTIC"/>
    <property type="match status" value="1"/>
</dbReference>
<dbReference type="EMBL" id="LR031872">
    <property type="protein sequence ID" value="VDC97125.1"/>
    <property type="molecule type" value="Genomic_DNA"/>
</dbReference>
<dbReference type="PANTHER" id="PTHR46870:SF2">
    <property type="entry name" value="PROTEIN THYLAKOID ASSEMBLY 8-LIKE, CHLOROPLASTIC"/>
    <property type="match status" value="1"/>
</dbReference>
<evidence type="ECO:0000256" key="1">
    <source>
        <dbReference type="ARBA" id="ARBA00022737"/>
    </source>
</evidence>
<gene>
    <name evidence="3" type="ORF">BOLC3T19384H</name>
</gene>
<protein>
    <recommendedName>
        <fullName evidence="4">Pentacotripeptide-repeat region of PRORP domain-containing protein</fullName>
    </recommendedName>
</protein>
<dbReference type="Pfam" id="PF13041">
    <property type="entry name" value="PPR_2"/>
    <property type="match status" value="1"/>
</dbReference>
<dbReference type="InterPro" id="IPR011990">
    <property type="entry name" value="TPR-like_helical_dom_sf"/>
</dbReference>
<accession>A0A3P6B4J0</accession>
<feature type="repeat" description="PPR" evidence="2">
    <location>
        <begin position="189"/>
        <end position="223"/>
    </location>
</feature>
<sequence>MAGIRVFSRKLPTFASILFQNLTRNPSRHRISFLNLKPNTLHITPPKPSTVFVAQFHDGRPRGPLWRGKKLIGKEALFVILGLKRLKEDDEKLEKFIKTHVFRLLKLDMLAVIGELERQEETALAIKVSSLRIFVFSLYLMFEVIQKQEWYQPDVFMYKDLIVSLAKSKRMDEAMGLWEKMKKENLFPDSQTYTEVIRGFLRDGCPADAMNVYEDMLKSPDPPEELPFRVLLKGLLPHPLLRNKVKKDFEELFPEKHAYDPPEEIFGRC</sequence>
<organism evidence="3">
    <name type="scientific">Brassica oleracea</name>
    <name type="common">Wild cabbage</name>
    <dbReference type="NCBI Taxonomy" id="3712"/>
    <lineage>
        <taxon>Eukaryota</taxon>
        <taxon>Viridiplantae</taxon>
        <taxon>Streptophyta</taxon>
        <taxon>Embryophyta</taxon>
        <taxon>Tracheophyta</taxon>
        <taxon>Spermatophyta</taxon>
        <taxon>Magnoliopsida</taxon>
        <taxon>eudicotyledons</taxon>
        <taxon>Gunneridae</taxon>
        <taxon>Pentapetalae</taxon>
        <taxon>rosids</taxon>
        <taxon>malvids</taxon>
        <taxon>Brassicales</taxon>
        <taxon>Brassicaceae</taxon>
        <taxon>Brassiceae</taxon>
        <taxon>Brassica</taxon>
    </lineage>
</organism>
<dbReference type="Gene3D" id="1.25.40.10">
    <property type="entry name" value="Tetratricopeptide repeat domain"/>
    <property type="match status" value="1"/>
</dbReference>
<evidence type="ECO:0000313" key="3">
    <source>
        <dbReference type="EMBL" id="VDC97125.1"/>
    </source>
</evidence>
<dbReference type="InterPro" id="IPR044795">
    <property type="entry name" value="THA8L-like"/>
</dbReference>
<dbReference type="InterPro" id="IPR002885">
    <property type="entry name" value="PPR_rpt"/>
</dbReference>
<reference evidence="3" key="1">
    <citation type="submission" date="2018-11" db="EMBL/GenBank/DDBJ databases">
        <authorList>
            <consortium name="Genoscope - CEA"/>
            <person name="William W."/>
        </authorList>
    </citation>
    <scope>NUCLEOTIDE SEQUENCE</scope>
</reference>
<name>A0A3P6B4J0_BRAOL</name>
<keyword evidence="1" id="KW-0677">Repeat</keyword>
<dbReference type="PROSITE" id="PS51375">
    <property type="entry name" value="PPR"/>
    <property type="match status" value="2"/>
</dbReference>